<feature type="domain" description="4Fe-4S Wbl-type" evidence="1">
    <location>
        <begin position="77"/>
        <end position="141"/>
    </location>
</feature>
<comment type="caution">
    <text evidence="2">The sequence shown here is derived from an EMBL/GenBank/DDBJ whole genome shotgun (WGS) entry which is preliminary data.</text>
</comment>
<dbReference type="InterPro" id="IPR034768">
    <property type="entry name" value="4FE4S_WBL"/>
</dbReference>
<accession>A0ABV9EJM3</accession>
<reference evidence="3" key="1">
    <citation type="journal article" date="2019" name="Int. J. Syst. Evol. Microbiol.">
        <title>The Global Catalogue of Microorganisms (GCM) 10K type strain sequencing project: providing services to taxonomists for standard genome sequencing and annotation.</title>
        <authorList>
            <consortium name="The Broad Institute Genomics Platform"/>
            <consortium name="The Broad Institute Genome Sequencing Center for Infectious Disease"/>
            <person name="Wu L."/>
            <person name="Ma J."/>
        </authorList>
    </citation>
    <scope>NUCLEOTIDE SEQUENCE [LARGE SCALE GENOMIC DNA]</scope>
    <source>
        <strain evidence="3">CCUG 49560</strain>
    </source>
</reference>
<dbReference type="Proteomes" id="UP001595891">
    <property type="component" value="Unassembled WGS sequence"/>
</dbReference>
<gene>
    <name evidence="2" type="ORF">ACFO8L_21275</name>
</gene>
<organism evidence="2 3">
    <name type="scientific">Sphaerisporangium corydalis</name>
    <dbReference type="NCBI Taxonomy" id="1441875"/>
    <lineage>
        <taxon>Bacteria</taxon>
        <taxon>Bacillati</taxon>
        <taxon>Actinomycetota</taxon>
        <taxon>Actinomycetes</taxon>
        <taxon>Streptosporangiales</taxon>
        <taxon>Streptosporangiaceae</taxon>
        <taxon>Sphaerisporangium</taxon>
    </lineage>
</organism>
<evidence type="ECO:0000313" key="2">
    <source>
        <dbReference type="EMBL" id="MFC4588635.1"/>
    </source>
</evidence>
<proteinExistence type="predicted"/>
<dbReference type="Pfam" id="PF02467">
    <property type="entry name" value="Whib"/>
    <property type="match status" value="1"/>
</dbReference>
<protein>
    <submittedName>
        <fullName evidence="2">WhiB family transcriptional regulator</fullName>
    </submittedName>
</protein>
<evidence type="ECO:0000259" key="1">
    <source>
        <dbReference type="PROSITE" id="PS51674"/>
    </source>
</evidence>
<evidence type="ECO:0000313" key="3">
    <source>
        <dbReference type="Proteomes" id="UP001595891"/>
    </source>
</evidence>
<keyword evidence="3" id="KW-1185">Reference proteome</keyword>
<dbReference type="EMBL" id="JBHSFN010000013">
    <property type="protein sequence ID" value="MFC4588635.1"/>
    <property type="molecule type" value="Genomic_DNA"/>
</dbReference>
<sequence>MTAELHRRTSISGSPVWAAVERYEGRLVKVCGTAEDAADLVTLARAAAWTYGAAFTPVHPSALAIAGAPGVLAENAECVYDPELHVGPKGGESAEDQAAREAVAREVCAPCPARLVCGIYALKVRPDSGVWAGMTPAEIDAEAEAAWREAA</sequence>
<dbReference type="RefSeq" id="WP_262842270.1">
    <property type="nucleotide sequence ID" value="NZ_JANZYP010000010.1"/>
</dbReference>
<dbReference type="PROSITE" id="PS51674">
    <property type="entry name" value="4FE4S_WBL"/>
    <property type="match status" value="1"/>
</dbReference>
<name>A0ABV9EJM3_9ACTN</name>